<dbReference type="InterPro" id="IPR011990">
    <property type="entry name" value="TPR-like_helical_dom_sf"/>
</dbReference>
<organism evidence="1 2">
    <name type="scientific">Meloidogyne enterolobii</name>
    <name type="common">Root-knot nematode worm</name>
    <name type="synonym">Meloidogyne mayaguensis</name>
    <dbReference type="NCBI Taxonomy" id="390850"/>
    <lineage>
        <taxon>Eukaryota</taxon>
        <taxon>Metazoa</taxon>
        <taxon>Ecdysozoa</taxon>
        <taxon>Nematoda</taxon>
        <taxon>Chromadorea</taxon>
        <taxon>Rhabditida</taxon>
        <taxon>Tylenchina</taxon>
        <taxon>Tylenchomorpha</taxon>
        <taxon>Tylenchoidea</taxon>
        <taxon>Meloidogynidae</taxon>
        <taxon>Meloidogyninae</taxon>
        <taxon>Meloidogyne</taxon>
    </lineage>
</organism>
<dbReference type="EMBL" id="CAJEWN010002701">
    <property type="protein sequence ID" value="CAD2204942.1"/>
    <property type="molecule type" value="Genomic_DNA"/>
</dbReference>
<evidence type="ECO:0000313" key="2">
    <source>
        <dbReference type="Proteomes" id="UP000580250"/>
    </source>
</evidence>
<dbReference type="AlphaFoldDB" id="A0A6V7Y007"/>
<proteinExistence type="predicted"/>
<accession>A0A6V7Y007</accession>
<sequence>MTFNKLVLDGRRALNDSSKEMIKHGVLLLERALLIGSEDEQLIADINSELGSAYFSLHDFEQAKNFFINDLTTSKLLDFNSSIYCAGRVIILGARLNDDVLKAKGYYNCGFAYLQDALTCSEADDSDGTSHLYNQYIREQLQKSVFSFK</sequence>
<protein>
    <submittedName>
        <fullName evidence="1">Uncharacterized protein</fullName>
    </submittedName>
</protein>
<evidence type="ECO:0000313" key="1">
    <source>
        <dbReference type="EMBL" id="CAD2204942.1"/>
    </source>
</evidence>
<dbReference type="Gene3D" id="1.25.40.10">
    <property type="entry name" value="Tetratricopeptide repeat domain"/>
    <property type="match status" value="1"/>
</dbReference>
<dbReference type="OrthoDB" id="286233at2759"/>
<dbReference type="Proteomes" id="UP000580250">
    <property type="component" value="Unassembled WGS sequence"/>
</dbReference>
<reference evidence="1 2" key="1">
    <citation type="submission" date="2020-08" db="EMBL/GenBank/DDBJ databases">
        <authorList>
            <person name="Koutsovoulos G."/>
            <person name="Danchin GJ E."/>
        </authorList>
    </citation>
    <scope>NUCLEOTIDE SEQUENCE [LARGE SCALE GENOMIC DNA]</scope>
</reference>
<name>A0A6V7Y007_MELEN</name>
<gene>
    <name evidence="1" type="ORF">MENT_LOCUS58719</name>
</gene>
<comment type="caution">
    <text evidence="1">The sequence shown here is derived from an EMBL/GenBank/DDBJ whole genome shotgun (WGS) entry which is preliminary data.</text>
</comment>